<protein>
    <submittedName>
        <fullName evidence="2">Glucosamine-6-phosphate deaminase 1</fullName>
        <ecNumber evidence="2">3.5.99.6</ecNumber>
    </submittedName>
</protein>
<dbReference type="GO" id="GO:0042802">
    <property type="term" value="F:identical protein binding"/>
    <property type="evidence" value="ECO:0007669"/>
    <property type="project" value="TreeGrafter"/>
</dbReference>
<dbReference type="KEGG" id="lcre:Pla8534_56890"/>
<dbReference type="InterPro" id="IPR006148">
    <property type="entry name" value="Glc/Gal-6P_isomerase"/>
</dbReference>
<sequence length="249" mass="27371">MQIDIRETKQEMGAQAAADGAAAIRQALAERGEANVILATGASQFEMLSELCQAPDIDWGKVYFFHLDEYAGMPMTHAASFRKYLKERFVDKLPQAPAHFEYIDAEADLPQECARLAEAIGQRPIDVAFIGIGENAHLAFNDPPADFETESPYLVVDLDDACRRQQHGEGWFPTFDDVPTQAVSMSIRHILKSKRIICTVPDERKAAAVKASVEGPVTPEKPGSILQQHDQTTIYLDRAAASQLASAAK</sequence>
<dbReference type="GO" id="GO:0006043">
    <property type="term" value="P:glucosamine catabolic process"/>
    <property type="evidence" value="ECO:0007669"/>
    <property type="project" value="TreeGrafter"/>
</dbReference>
<dbReference type="PANTHER" id="PTHR11280:SF6">
    <property type="entry name" value="GLUCOSAMINE-6-PHOSPHATE ISOMERASE NAGB"/>
    <property type="match status" value="1"/>
</dbReference>
<gene>
    <name evidence="2" type="primary">nagB</name>
    <name evidence="2" type="ORF">Pla8534_56890</name>
</gene>
<evidence type="ECO:0000313" key="3">
    <source>
        <dbReference type="Proteomes" id="UP000317648"/>
    </source>
</evidence>
<dbReference type="GO" id="GO:0019262">
    <property type="term" value="P:N-acetylneuraminate catabolic process"/>
    <property type="evidence" value="ECO:0007669"/>
    <property type="project" value="TreeGrafter"/>
</dbReference>
<dbReference type="AlphaFoldDB" id="A0A518E179"/>
<dbReference type="Proteomes" id="UP000317648">
    <property type="component" value="Chromosome"/>
</dbReference>
<dbReference type="EC" id="3.5.99.6" evidence="2"/>
<organism evidence="2 3">
    <name type="scientific">Lignipirellula cremea</name>
    <dbReference type="NCBI Taxonomy" id="2528010"/>
    <lineage>
        <taxon>Bacteria</taxon>
        <taxon>Pseudomonadati</taxon>
        <taxon>Planctomycetota</taxon>
        <taxon>Planctomycetia</taxon>
        <taxon>Pirellulales</taxon>
        <taxon>Pirellulaceae</taxon>
        <taxon>Lignipirellula</taxon>
    </lineage>
</organism>
<dbReference type="InterPro" id="IPR004547">
    <property type="entry name" value="Glucosamine6P_isomerase"/>
</dbReference>
<dbReference type="PANTHER" id="PTHR11280">
    <property type="entry name" value="GLUCOSAMINE-6-PHOSPHATE ISOMERASE"/>
    <property type="match status" value="1"/>
</dbReference>
<reference evidence="2 3" key="1">
    <citation type="submission" date="2019-02" db="EMBL/GenBank/DDBJ databases">
        <title>Deep-cultivation of Planctomycetes and their phenomic and genomic characterization uncovers novel biology.</title>
        <authorList>
            <person name="Wiegand S."/>
            <person name="Jogler M."/>
            <person name="Boedeker C."/>
            <person name="Pinto D."/>
            <person name="Vollmers J."/>
            <person name="Rivas-Marin E."/>
            <person name="Kohn T."/>
            <person name="Peeters S.H."/>
            <person name="Heuer A."/>
            <person name="Rast P."/>
            <person name="Oberbeckmann S."/>
            <person name="Bunk B."/>
            <person name="Jeske O."/>
            <person name="Meyerdierks A."/>
            <person name="Storesund J.E."/>
            <person name="Kallscheuer N."/>
            <person name="Luecker S."/>
            <person name="Lage O.M."/>
            <person name="Pohl T."/>
            <person name="Merkel B.J."/>
            <person name="Hornburger P."/>
            <person name="Mueller R.-W."/>
            <person name="Bruemmer F."/>
            <person name="Labrenz M."/>
            <person name="Spormann A.M."/>
            <person name="Op den Camp H."/>
            <person name="Overmann J."/>
            <person name="Amann R."/>
            <person name="Jetten M.S.M."/>
            <person name="Mascher T."/>
            <person name="Medema M.H."/>
            <person name="Devos D.P."/>
            <person name="Kaster A.-K."/>
            <person name="Ovreas L."/>
            <person name="Rohde M."/>
            <person name="Galperin M.Y."/>
            <person name="Jogler C."/>
        </authorList>
    </citation>
    <scope>NUCLEOTIDE SEQUENCE [LARGE SCALE GENOMIC DNA]</scope>
    <source>
        <strain evidence="2 3">Pla85_3_4</strain>
    </source>
</reference>
<dbReference type="GO" id="GO:0004342">
    <property type="term" value="F:glucosamine-6-phosphate deaminase activity"/>
    <property type="evidence" value="ECO:0007669"/>
    <property type="project" value="UniProtKB-EC"/>
</dbReference>
<evidence type="ECO:0000313" key="2">
    <source>
        <dbReference type="EMBL" id="QDU97832.1"/>
    </source>
</evidence>
<dbReference type="OrthoDB" id="9791139at2"/>
<name>A0A518E179_9BACT</name>
<dbReference type="EMBL" id="CP036433">
    <property type="protein sequence ID" value="QDU97832.1"/>
    <property type="molecule type" value="Genomic_DNA"/>
</dbReference>
<dbReference type="CDD" id="cd01399">
    <property type="entry name" value="GlcN6P_deaminase"/>
    <property type="match status" value="1"/>
</dbReference>
<keyword evidence="3" id="KW-1185">Reference proteome</keyword>
<dbReference type="RefSeq" id="WP_145056585.1">
    <property type="nucleotide sequence ID" value="NZ_CP036433.1"/>
</dbReference>
<dbReference type="GO" id="GO:0005737">
    <property type="term" value="C:cytoplasm"/>
    <property type="evidence" value="ECO:0007669"/>
    <property type="project" value="TreeGrafter"/>
</dbReference>
<dbReference type="InterPro" id="IPR037171">
    <property type="entry name" value="NagB/RpiA_transferase-like"/>
</dbReference>
<dbReference type="GO" id="GO:0006046">
    <property type="term" value="P:N-acetylglucosamine catabolic process"/>
    <property type="evidence" value="ECO:0007669"/>
    <property type="project" value="TreeGrafter"/>
</dbReference>
<dbReference type="Gene3D" id="3.40.50.1360">
    <property type="match status" value="1"/>
</dbReference>
<dbReference type="Pfam" id="PF01182">
    <property type="entry name" value="Glucosamine_iso"/>
    <property type="match status" value="1"/>
</dbReference>
<evidence type="ECO:0000259" key="1">
    <source>
        <dbReference type="Pfam" id="PF01182"/>
    </source>
</evidence>
<dbReference type="GO" id="GO:0005975">
    <property type="term" value="P:carbohydrate metabolic process"/>
    <property type="evidence" value="ECO:0007669"/>
    <property type="project" value="InterPro"/>
</dbReference>
<feature type="domain" description="Glucosamine/galactosamine-6-phosphate isomerase" evidence="1">
    <location>
        <begin position="8"/>
        <end position="233"/>
    </location>
</feature>
<dbReference type="SUPFAM" id="SSF100950">
    <property type="entry name" value="NagB/RpiA/CoA transferase-like"/>
    <property type="match status" value="1"/>
</dbReference>
<proteinExistence type="predicted"/>
<accession>A0A518E179</accession>
<keyword evidence="2" id="KW-0378">Hydrolase</keyword>